<dbReference type="InterPro" id="IPR051077">
    <property type="entry name" value="Ca-dependent_lectin"/>
</dbReference>
<feature type="signal peptide" evidence="2">
    <location>
        <begin position="1"/>
        <end position="24"/>
    </location>
</feature>
<dbReference type="OrthoDB" id="6086925at2759"/>
<evidence type="ECO:0000256" key="2">
    <source>
        <dbReference type="SAM" id="SignalP"/>
    </source>
</evidence>
<keyword evidence="1" id="KW-0175">Coiled coil</keyword>
<reference evidence="3" key="1">
    <citation type="submission" date="2022-08" db="UniProtKB">
        <authorList>
            <consortium name="EnsemblMetazoa"/>
        </authorList>
    </citation>
    <scope>IDENTIFICATION</scope>
    <source>
        <strain evidence="3">05x7-T-G4-1.051#20</strain>
    </source>
</reference>
<dbReference type="AlphaFoldDB" id="A0A8W8NSU5"/>
<dbReference type="OMA" id="GTRSHND"/>
<organism evidence="3 4">
    <name type="scientific">Magallana gigas</name>
    <name type="common">Pacific oyster</name>
    <name type="synonym">Crassostrea gigas</name>
    <dbReference type="NCBI Taxonomy" id="29159"/>
    <lineage>
        <taxon>Eukaryota</taxon>
        <taxon>Metazoa</taxon>
        <taxon>Spiralia</taxon>
        <taxon>Lophotrochozoa</taxon>
        <taxon>Mollusca</taxon>
        <taxon>Bivalvia</taxon>
        <taxon>Autobranchia</taxon>
        <taxon>Pteriomorphia</taxon>
        <taxon>Ostreida</taxon>
        <taxon>Ostreoidea</taxon>
        <taxon>Ostreidae</taxon>
        <taxon>Magallana</taxon>
    </lineage>
</organism>
<proteinExistence type="predicted"/>
<evidence type="ECO:0008006" key="5">
    <source>
        <dbReference type="Google" id="ProtNLM"/>
    </source>
</evidence>
<keyword evidence="2" id="KW-0732">Signal</keyword>
<evidence type="ECO:0000313" key="4">
    <source>
        <dbReference type="Proteomes" id="UP000005408"/>
    </source>
</evidence>
<feature type="chain" id="PRO_5036501404" description="Short-chain collagen C4" evidence="2">
    <location>
        <begin position="25"/>
        <end position="269"/>
    </location>
</feature>
<evidence type="ECO:0000313" key="3">
    <source>
        <dbReference type="EnsemblMetazoa" id="G7917.1:cds"/>
    </source>
</evidence>
<accession>A0A8W8NSU5</accession>
<sequence length="269" mass="30027">MQSLLFSTSSTFIILLLSFWRLDASEKRLLLTDPDVVQSLQNELHALRSKVQQLESSQNNAVSENAALKSKLTRLEDELANLRHNGVPAVSSYIIWGRKTCPQVNGTMLLYSGLIAGKIYSEKGSGVNTLCLPHDPDPAPSDFPISIHGGYFSNIWGAEYQFNYRQIAIDDDPPCAVCQVQRSTTIMIPAKRNCPAGWVKDYTGMLLGAWDHEYASDYICLDENPEFFEGTRSHNDDGRTLYPVRARCGSLPCPPYVNNHYISCVVCSQ</sequence>
<evidence type="ECO:0000256" key="1">
    <source>
        <dbReference type="SAM" id="Coils"/>
    </source>
</evidence>
<dbReference type="PANTHER" id="PTHR24024">
    <property type="entry name" value="PULMONARY SURFACTANT-ASSOCIATED PROTEIN A"/>
    <property type="match status" value="1"/>
</dbReference>
<dbReference type="GO" id="GO:0005615">
    <property type="term" value="C:extracellular space"/>
    <property type="evidence" value="ECO:0007669"/>
    <property type="project" value="TreeGrafter"/>
</dbReference>
<feature type="coiled-coil region" evidence="1">
    <location>
        <begin position="37"/>
        <end position="85"/>
    </location>
</feature>
<dbReference type="EnsemblMetazoa" id="G7917.1">
    <property type="protein sequence ID" value="G7917.1:cds"/>
    <property type="gene ID" value="G7917"/>
</dbReference>
<keyword evidence="4" id="KW-1185">Reference proteome</keyword>
<dbReference type="PANTHER" id="PTHR24024:SF18">
    <property type="entry name" value="SHORT-CHAIN COLLAGEN C4-LIKE"/>
    <property type="match status" value="1"/>
</dbReference>
<name>A0A8W8NSU5_MAGGI</name>
<protein>
    <recommendedName>
        <fullName evidence="5">Short-chain collagen C4</fullName>
    </recommendedName>
</protein>
<dbReference type="Proteomes" id="UP000005408">
    <property type="component" value="Unassembled WGS sequence"/>
</dbReference>